<dbReference type="OrthoDB" id="3267770at2"/>
<dbReference type="EMBL" id="SPQB01000057">
    <property type="protein sequence ID" value="TFU30584.1"/>
    <property type="molecule type" value="Genomic_DNA"/>
</dbReference>
<evidence type="ECO:0000313" key="1">
    <source>
        <dbReference type="EMBL" id="TFU30584.1"/>
    </source>
</evidence>
<evidence type="ECO:0000313" key="2">
    <source>
        <dbReference type="Proteomes" id="UP000298358"/>
    </source>
</evidence>
<comment type="caution">
    <text evidence="1">The sequence shown here is derived from an EMBL/GenBank/DDBJ whole genome shotgun (WGS) entry which is preliminary data.</text>
</comment>
<reference evidence="1 2" key="1">
    <citation type="submission" date="2019-03" db="EMBL/GenBank/DDBJ databases">
        <title>Diversity of the mouse oral microbiome.</title>
        <authorList>
            <person name="Joseph S."/>
            <person name="Aduse-Opoku J."/>
            <person name="Curtis M."/>
            <person name="Wade W."/>
            <person name="Hashim A."/>
        </authorList>
    </citation>
    <scope>NUCLEOTIDE SEQUENCE [LARGE SCALE GENOMIC DNA]</scope>
    <source>
        <strain evidence="1 2">P1012</strain>
    </source>
</reference>
<dbReference type="Proteomes" id="UP000298358">
    <property type="component" value="Unassembled WGS sequence"/>
</dbReference>
<keyword evidence="2" id="KW-1185">Reference proteome</keyword>
<accession>A0A4Y9FMZ1</accession>
<organism evidence="1 2">
    <name type="scientific">Microbacterium paludicola</name>
    <dbReference type="NCBI Taxonomy" id="300019"/>
    <lineage>
        <taxon>Bacteria</taxon>
        <taxon>Bacillati</taxon>
        <taxon>Actinomycetota</taxon>
        <taxon>Actinomycetes</taxon>
        <taxon>Micrococcales</taxon>
        <taxon>Microbacteriaceae</taxon>
        <taxon>Microbacterium</taxon>
    </lineage>
</organism>
<proteinExistence type="predicted"/>
<dbReference type="AlphaFoldDB" id="A0A4Y9FMZ1"/>
<gene>
    <name evidence="1" type="ORF">E4U02_14460</name>
</gene>
<protein>
    <submittedName>
        <fullName evidence="1">Uncharacterized protein</fullName>
    </submittedName>
</protein>
<name>A0A4Y9FMZ1_9MICO</name>
<sequence>MSLRPLAWFPKRFTAGDMDGTGGDRLLGRTELSPLEVLIRETAQNSWDARAPRQVPRYGVDLRRVDFRLRADLDHLFSAGRVPGLHHVPSVRNLHVLEIFDRGTTGLDGPVDLSPTAKDEAKNFQDLILKVGVPRDDGQGGGTYGFGKTAAYAFSEQGTVIFWTRCRNPQGQLEHRFIISAFHESYVSEGVQYTGRHWWGTGSGDLVQPLVGVEAQRYGERFFARHFDADETGTSLLILDPRLPLPGTLGLDEPAPEDLRYGDPAKVEAEFVRQSRRAIRRHLWPKLIPAPWDDSCPMPISLKAHSAEVALIDEAPGAIDFWGAGLNAIRAHLHPGASAVESPSGIPVVVHDVHRYRDTIGYLAVVRRMPGVEQRHPDDDLDPAGGDDAPLRIALMRNQAELVVTTEDWSDFAPPPGFDWLAVFKSAKEWDRTYADAEPPAHDMWVSSAGGDAGLVIRHTRNKVRSLLRETFAVPEPEDAAEEERARLGVGTLARRLGVLLPVARADVPGAPNGASGGGAGGRRAARRQLVSIDAPYLVETLRDGRQRQRVEFEVKADGEALVRIEVFVIGDEGARELLSESQVEATWSDGRAVSGTEARVAGGVPQSVTISGPPRRALRIEMNARAIDAGD</sequence>
<dbReference type="RefSeq" id="WP_135115524.1">
    <property type="nucleotide sequence ID" value="NZ_JADGLL010000057.1"/>
</dbReference>